<organism evidence="1 2">
    <name type="scientific">Dorcoceras hygrometricum</name>
    <dbReference type="NCBI Taxonomy" id="472368"/>
    <lineage>
        <taxon>Eukaryota</taxon>
        <taxon>Viridiplantae</taxon>
        <taxon>Streptophyta</taxon>
        <taxon>Embryophyta</taxon>
        <taxon>Tracheophyta</taxon>
        <taxon>Spermatophyta</taxon>
        <taxon>Magnoliopsida</taxon>
        <taxon>eudicotyledons</taxon>
        <taxon>Gunneridae</taxon>
        <taxon>Pentapetalae</taxon>
        <taxon>asterids</taxon>
        <taxon>lamiids</taxon>
        <taxon>Lamiales</taxon>
        <taxon>Gesneriaceae</taxon>
        <taxon>Didymocarpoideae</taxon>
        <taxon>Trichosporeae</taxon>
        <taxon>Loxocarpinae</taxon>
        <taxon>Dorcoceras</taxon>
    </lineage>
</organism>
<accession>A0A2Z7B7L7</accession>
<evidence type="ECO:0000313" key="1">
    <source>
        <dbReference type="EMBL" id="KZV27725.1"/>
    </source>
</evidence>
<evidence type="ECO:0000313" key="2">
    <source>
        <dbReference type="Proteomes" id="UP000250235"/>
    </source>
</evidence>
<name>A0A2Z7B7L7_9LAMI</name>
<gene>
    <name evidence="1" type="ORF">F511_03963</name>
</gene>
<reference evidence="1 2" key="1">
    <citation type="journal article" date="2015" name="Proc. Natl. Acad. Sci. U.S.A.">
        <title>The resurrection genome of Boea hygrometrica: A blueprint for survival of dehydration.</title>
        <authorList>
            <person name="Xiao L."/>
            <person name="Yang G."/>
            <person name="Zhang L."/>
            <person name="Yang X."/>
            <person name="Zhao S."/>
            <person name="Ji Z."/>
            <person name="Zhou Q."/>
            <person name="Hu M."/>
            <person name="Wang Y."/>
            <person name="Chen M."/>
            <person name="Xu Y."/>
            <person name="Jin H."/>
            <person name="Xiao X."/>
            <person name="Hu G."/>
            <person name="Bao F."/>
            <person name="Hu Y."/>
            <person name="Wan P."/>
            <person name="Li L."/>
            <person name="Deng X."/>
            <person name="Kuang T."/>
            <person name="Xiang C."/>
            <person name="Zhu J.K."/>
            <person name="Oliver M.J."/>
            <person name="He Y."/>
        </authorList>
    </citation>
    <scope>NUCLEOTIDE SEQUENCE [LARGE SCALE GENOMIC DNA]</scope>
    <source>
        <strain evidence="2">cv. XS01</strain>
    </source>
</reference>
<proteinExistence type="predicted"/>
<dbReference type="Proteomes" id="UP000250235">
    <property type="component" value="Unassembled WGS sequence"/>
</dbReference>
<protein>
    <submittedName>
        <fullName evidence="1">Uncharacterized protein</fullName>
    </submittedName>
</protein>
<dbReference type="EMBL" id="KV010332">
    <property type="protein sequence ID" value="KZV27725.1"/>
    <property type="molecule type" value="Genomic_DNA"/>
</dbReference>
<sequence length="430" mass="48115">MTCAKIPPSSAAVQKKNNLEKVHLNDPAVGQRCAEIQPRDILAQNVRIACKDCKHPEILYTASMGVFLHTDDRKWIGTTTARTARPEELEPDFFLYYWPRGLNLCVQIVGMAAGAAEMTARIGKTVPPKLWDEKIKGSKRTVHSWTSEIGVVTKNVRECEYPAARSHMVPDQYRTEQGWPQHHVVMEASWKGELNATTLALIGVIYHRQSEEIDHVAIDNSGLKAGSSSDLSTTPDLDSTLYQIWTPPNDVAQEPTLPAVHLIEELGRCSSYNSEGTPKLVEQRTSKLERYRFTELKFSKGCDEINEESSNSIKPTNVLNDKGHKEFLRLLVVGVGCSVGRCNQSLLVESFPIAEERETLSNIRVQFELFPHDFNSLLNLYLGALTFKNTELLQLKIDGTRLLALNQLAELLVQIHSDLVSQVACCFSNS</sequence>
<dbReference type="AlphaFoldDB" id="A0A2Z7B7L7"/>
<keyword evidence="2" id="KW-1185">Reference proteome</keyword>